<reference evidence="2 3" key="1">
    <citation type="submission" date="2014-04" db="EMBL/GenBank/DDBJ databases">
        <title>Evolutionary Origins and Diversification of the Mycorrhizal Mutualists.</title>
        <authorList>
            <consortium name="DOE Joint Genome Institute"/>
            <consortium name="Mycorrhizal Genomics Consortium"/>
            <person name="Kohler A."/>
            <person name="Kuo A."/>
            <person name="Nagy L.G."/>
            <person name="Floudas D."/>
            <person name="Copeland A."/>
            <person name="Barry K.W."/>
            <person name="Cichocki N."/>
            <person name="Veneault-Fourrey C."/>
            <person name="LaButti K."/>
            <person name="Lindquist E.A."/>
            <person name="Lipzen A."/>
            <person name="Lundell T."/>
            <person name="Morin E."/>
            <person name="Murat C."/>
            <person name="Riley R."/>
            <person name="Ohm R."/>
            <person name="Sun H."/>
            <person name="Tunlid A."/>
            <person name="Henrissat B."/>
            <person name="Grigoriev I.V."/>
            <person name="Hibbett D.S."/>
            <person name="Martin F."/>
        </authorList>
    </citation>
    <scope>NUCLEOTIDE SEQUENCE [LARGE SCALE GENOMIC DNA]</scope>
    <source>
        <strain evidence="2 3">FD-317 M1</strain>
    </source>
</reference>
<accession>A0A0D0CQL5</accession>
<keyword evidence="3" id="KW-1185">Reference proteome</keyword>
<dbReference type="Proteomes" id="UP000053593">
    <property type="component" value="Unassembled WGS sequence"/>
</dbReference>
<feature type="region of interest" description="Disordered" evidence="1">
    <location>
        <begin position="45"/>
        <end position="67"/>
    </location>
</feature>
<name>A0A0D0CQL5_9AGAR</name>
<proteinExistence type="predicted"/>
<protein>
    <submittedName>
        <fullName evidence="2">Uncharacterized protein</fullName>
    </submittedName>
</protein>
<gene>
    <name evidence="2" type="ORF">GYMLUDRAFT_73350</name>
</gene>
<evidence type="ECO:0000313" key="2">
    <source>
        <dbReference type="EMBL" id="KIK61342.1"/>
    </source>
</evidence>
<sequence>MAHYPFRHSTYYTRDDVEFISELPPMNSEEDLLQELQTYGRNLSYPPTPARYSRQSRPLDPNPIPRTRKSLVSRVFMTKILKTKVKGSLETVKHTARRKFRR</sequence>
<dbReference type="OrthoDB" id="2749112at2759"/>
<dbReference type="EMBL" id="KN834771">
    <property type="protein sequence ID" value="KIK61342.1"/>
    <property type="molecule type" value="Genomic_DNA"/>
</dbReference>
<dbReference type="AlphaFoldDB" id="A0A0D0CQL5"/>
<organism evidence="2 3">
    <name type="scientific">Collybiopsis luxurians FD-317 M1</name>
    <dbReference type="NCBI Taxonomy" id="944289"/>
    <lineage>
        <taxon>Eukaryota</taxon>
        <taxon>Fungi</taxon>
        <taxon>Dikarya</taxon>
        <taxon>Basidiomycota</taxon>
        <taxon>Agaricomycotina</taxon>
        <taxon>Agaricomycetes</taxon>
        <taxon>Agaricomycetidae</taxon>
        <taxon>Agaricales</taxon>
        <taxon>Marasmiineae</taxon>
        <taxon>Omphalotaceae</taxon>
        <taxon>Collybiopsis</taxon>
        <taxon>Collybiopsis luxurians</taxon>
    </lineage>
</organism>
<evidence type="ECO:0000256" key="1">
    <source>
        <dbReference type="SAM" id="MobiDB-lite"/>
    </source>
</evidence>
<dbReference type="HOGENOM" id="CLU_2277817_0_0_1"/>
<evidence type="ECO:0000313" key="3">
    <source>
        <dbReference type="Proteomes" id="UP000053593"/>
    </source>
</evidence>